<reference evidence="1" key="2">
    <citation type="submission" date="2019-07" db="EMBL/GenBank/DDBJ databases">
        <authorList>
            <person name="Seetharam A."/>
            <person name="Woodhouse M."/>
            <person name="Cannon E."/>
        </authorList>
    </citation>
    <scope>NUCLEOTIDE SEQUENCE [LARGE SCALE GENOMIC DNA]</scope>
    <source>
        <strain evidence="1">cv. B73</strain>
    </source>
</reference>
<evidence type="ECO:0000313" key="2">
    <source>
        <dbReference type="Proteomes" id="UP000007305"/>
    </source>
</evidence>
<dbReference type="Proteomes" id="UP000007305">
    <property type="component" value="Chromosome 2"/>
</dbReference>
<reference evidence="2" key="1">
    <citation type="submission" date="2015-12" db="EMBL/GenBank/DDBJ databases">
        <title>Update maize B73 reference genome by single molecule sequencing technologies.</title>
        <authorList>
            <consortium name="Maize Genome Sequencing Project"/>
            <person name="Ware D."/>
        </authorList>
    </citation>
    <scope>NUCLEOTIDE SEQUENCE [LARGE SCALE GENOMIC DNA]</scope>
    <source>
        <strain evidence="2">cv. B73</strain>
    </source>
</reference>
<proteinExistence type="predicted"/>
<reference evidence="1" key="3">
    <citation type="submission" date="2021-05" db="UniProtKB">
        <authorList>
            <consortium name="EnsemblPlants"/>
        </authorList>
    </citation>
    <scope>IDENTIFICATION</scope>
    <source>
        <strain evidence="1">cv. B73</strain>
    </source>
</reference>
<dbReference type="AlphaFoldDB" id="A0A804MMX0"/>
<sequence>MVSVQICHGYLNKGVYFIFHFHLEFTNCLAWIEEYNNCLPSVISLWCMIHKKIICFVRLLYSLEGLLVQSTTNSERQYDNEKNANLIYDKDYTSAQVAISGTGSSDMIM</sequence>
<accession>A0A804MMX0</accession>
<organism evidence="1 2">
    <name type="scientific">Zea mays</name>
    <name type="common">Maize</name>
    <dbReference type="NCBI Taxonomy" id="4577"/>
    <lineage>
        <taxon>Eukaryota</taxon>
        <taxon>Viridiplantae</taxon>
        <taxon>Streptophyta</taxon>
        <taxon>Embryophyta</taxon>
        <taxon>Tracheophyta</taxon>
        <taxon>Spermatophyta</taxon>
        <taxon>Magnoliopsida</taxon>
        <taxon>Liliopsida</taxon>
        <taxon>Poales</taxon>
        <taxon>Poaceae</taxon>
        <taxon>PACMAD clade</taxon>
        <taxon>Panicoideae</taxon>
        <taxon>Andropogonodae</taxon>
        <taxon>Andropogoneae</taxon>
        <taxon>Tripsacinae</taxon>
        <taxon>Zea</taxon>
    </lineage>
</organism>
<name>A0A804MMX0_MAIZE</name>
<dbReference type="EnsemblPlants" id="Zm00001eb098480_T001">
    <property type="protein sequence ID" value="Zm00001eb098480_P001"/>
    <property type="gene ID" value="Zm00001eb098480"/>
</dbReference>
<dbReference type="Gramene" id="Zm00001eb098480_T001">
    <property type="protein sequence ID" value="Zm00001eb098480_P001"/>
    <property type="gene ID" value="Zm00001eb098480"/>
</dbReference>
<keyword evidence="2" id="KW-1185">Reference proteome</keyword>
<dbReference type="InParanoid" id="A0A804MMX0"/>
<protein>
    <submittedName>
        <fullName evidence="1">Uncharacterized protein</fullName>
    </submittedName>
</protein>
<evidence type="ECO:0000313" key="1">
    <source>
        <dbReference type="EnsemblPlants" id="Zm00001eb098480_P001"/>
    </source>
</evidence>